<dbReference type="PROSITE" id="PS51257">
    <property type="entry name" value="PROKAR_LIPOPROTEIN"/>
    <property type="match status" value="1"/>
</dbReference>
<protein>
    <submittedName>
        <fullName evidence="2">Fasciclin domain-containing protein</fullName>
    </submittedName>
</protein>
<reference evidence="2" key="2">
    <citation type="submission" date="2021-09" db="EMBL/GenBank/DDBJ databases">
        <authorList>
            <person name="Gilroy R."/>
        </authorList>
    </citation>
    <scope>NUCLEOTIDE SEQUENCE</scope>
    <source>
        <strain evidence="2">6966</strain>
    </source>
</reference>
<dbReference type="SUPFAM" id="SSF82153">
    <property type="entry name" value="FAS1 domain"/>
    <property type="match status" value="1"/>
</dbReference>
<dbReference type="Gene3D" id="2.30.180.10">
    <property type="entry name" value="FAS1 domain"/>
    <property type="match status" value="1"/>
</dbReference>
<dbReference type="InterPro" id="IPR036378">
    <property type="entry name" value="FAS1_dom_sf"/>
</dbReference>
<sequence length="211" mass="23696">MNTKYLLSVGLLVLASLLGSCTKEEFIKSGLSNGRFNGSLLEYMEHPGHSYDWDSTALMVRHAGERMVRLFEGQDPEHKEITFFGPTNHSIRRYMLENKIERVADMDPAWCEEVLLRHVMDGKLYRDEVPQGKRDGINVDGGKDYTMLGGQVLCLFTQRGYNGAVAEAGAVRMYCIVKGPNKEIEIASTNIEPDNCVVHSLGYAFTLNKDL</sequence>
<dbReference type="Pfam" id="PF02469">
    <property type="entry name" value="Fasciclin"/>
    <property type="match status" value="1"/>
</dbReference>
<dbReference type="AlphaFoldDB" id="A0A921H4T9"/>
<gene>
    <name evidence="2" type="ORF">K8V05_12030</name>
</gene>
<evidence type="ECO:0000313" key="3">
    <source>
        <dbReference type="Proteomes" id="UP000742098"/>
    </source>
</evidence>
<dbReference type="Proteomes" id="UP000742098">
    <property type="component" value="Unassembled WGS sequence"/>
</dbReference>
<evidence type="ECO:0000259" key="1">
    <source>
        <dbReference type="Pfam" id="PF02469"/>
    </source>
</evidence>
<name>A0A921H4T9_9BACT</name>
<proteinExistence type="predicted"/>
<organism evidence="2 3">
    <name type="scientific">Butyricimonas virosa</name>
    <dbReference type="NCBI Taxonomy" id="544645"/>
    <lineage>
        <taxon>Bacteria</taxon>
        <taxon>Pseudomonadati</taxon>
        <taxon>Bacteroidota</taxon>
        <taxon>Bacteroidia</taxon>
        <taxon>Bacteroidales</taxon>
        <taxon>Odoribacteraceae</taxon>
        <taxon>Butyricimonas</taxon>
    </lineage>
</organism>
<comment type="caution">
    <text evidence="2">The sequence shown here is derived from an EMBL/GenBank/DDBJ whole genome shotgun (WGS) entry which is preliminary data.</text>
</comment>
<feature type="domain" description="FAS1" evidence="1">
    <location>
        <begin position="78"/>
        <end position="200"/>
    </location>
</feature>
<dbReference type="EMBL" id="DYVS01000222">
    <property type="protein sequence ID" value="HJF71472.1"/>
    <property type="molecule type" value="Genomic_DNA"/>
</dbReference>
<reference evidence="2" key="1">
    <citation type="journal article" date="2021" name="PeerJ">
        <title>Extensive microbial diversity within the chicken gut microbiome revealed by metagenomics and culture.</title>
        <authorList>
            <person name="Gilroy R."/>
            <person name="Ravi A."/>
            <person name="Getino M."/>
            <person name="Pursley I."/>
            <person name="Horton D.L."/>
            <person name="Alikhan N.F."/>
            <person name="Baker D."/>
            <person name="Gharbi K."/>
            <person name="Hall N."/>
            <person name="Watson M."/>
            <person name="Adriaenssens E.M."/>
            <person name="Foster-Nyarko E."/>
            <person name="Jarju S."/>
            <person name="Secka A."/>
            <person name="Antonio M."/>
            <person name="Oren A."/>
            <person name="Chaudhuri R.R."/>
            <person name="La Ragione R."/>
            <person name="Hildebrand F."/>
            <person name="Pallen M.J."/>
        </authorList>
    </citation>
    <scope>NUCLEOTIDE SEQUENCE</scope>
    <source>
        <strain evidence="2">6966</strain>
    </source>
</reference>
<accession>A0A921H4T9</accession>
<evidence type="ECO:0000313" key="2">
    <source>
        <dbReference type="EMBL" id="HJF71472.1"/>
    </source>
</evidence>
<dbReference type="InterPro" id="IPR000782">
    <property type="entry name" value="FAS1_domain"/>
</dbReference>